<dbReference type="SUPFAM" id="SSF48371">
    <property type="entry name" value="ARM repeat"/>
    <property type="match status" value="1"/>
</dbReference>
<proteinExistence type="predicted"/>
<dbReference type="InterPro" id="IPR011989">
    <property type="entry name" value="ARM-like"/>
</dbReference>
<dbReference type="AlphaFoldDB" id="A0A6V7Y5H4"/>
<dbReference type="Gene3D" id="1.25.10.10">
    <property type="entry name" value="Leucine-rich Repeat Variant"/>
    <property type="match status" value="1"/>
</dbReference>
<dbReference type="Proteomes" id="UP000580250">
    <property type="component" value="Unassembled WGS sequence"/>
</dbReference>
<comment type="caution">
    <text evidence="1">The sequence shown here is derived from an EMBL/GenBank/DDBJ whole genome shotgun (WGS) entry which is preliminary data.</text>
</comment>
<name>A0A6V7Y5H4_MELEN</name>
<dbReference type="EMBL" id="CAJEWN010003191">
    <property type="protein sequence ID" value="CAD2206822.1"/>
    <property type="molecule type" value="Genomic_DNA"/>
</dbReference>
<reference evidence="1 2" key="1">
    <citation type="submission" date="2020-08" db="EMBL/GenBank/DDBJ databases">
        <authorList>
            <person name="Koutsovoulos G."/>
            <person name="Danchin GJ E."/>
        </authorList>
    </citation>
    <scope>NUCLEOTIDE SEQUENCE [LARGE SCALE GENOMIC DNA]</scope>
</reference>
<sequence>MVKNTDDEEQIFEDHTVGAMGILSTLETILGLLEDHPEIIFKVEPVVRNCILTIFDCYSENFFEEALSLIHTLIAVRISPEMWQIYDLVFKAFNEEGATFFADCMPVLHAFLTVGSEVFLSSQEKNSNVVINV</sequence>
<gene>
    <name evidence="1" type="ORF">MENT_LOCUS60717</name>
</gene>
<evidence type="ECO:0000313" key="2">
    <source>
        <dbReference type="Proteomes" id="UP000580250"/>
    </source>
</evidence>
<evidence type="ECO:0000313" key="1">
    <source>
        <dbReference type="EMBL" id="CAD2206822.1"/>
    </source>
</evidence>
<protein>
    <submittedName>
        <fullName evidence="1">Uncharacterized protein</fullName>
    </submittedName>
</protein>
<dbReference type="InterPro" id="IPR016024">
    <property type="entry name" value="ARM-type_fold"/>
</dbReference>
<dbReference type="OrthoDB" id="760868at2759"/>
<accession>A0A6V7Y5H4</accession>
<organism evidence="1 2">
    <name type="scientific">Meloidogyne enterolobii</name>
    <name type="common">Root-knot nematode worm</name>
    <name type="synonym">Meloidogyne mayaguensis</name>
    <dbReference type="NCBI Taxonomy" id="390850"/>
    <lineage>
        <taxon>Eukaryota</taxon>
        <taxon>Metazoa</taxon>
        <taxon>Ecdysozoa</taxon>
        <taxon>Nematoda</taxon>
        <taxon>Chromadorea</taxon>
        <taxon>Rhabditida</taxon>
        <taxon>Tylenchina</taxon>
        <taxon>Tylenchomorpha</taxon>
        <taxon>Tylenchoidea</taxon>
        <taxon>Meloidogynidae</taxon>
        <taxon>Meloidogyninae</taxon>
        <taxon>Meloidogyne</taxon>
    </lineage>
</organism>